<evidence type="ECO:0000313" key="3">
    <source>
        <dbReference type="Proteomes" id="UP000018211"/>
    </source>
</evidence>
<comment type="caution">
    <text evidence="2">The sequence shown here is derived from an EMBL/GenBank/DDBJ whole genome shotgun (WGS) entry which is preliminary data.</text>
</comment>
<reference evidence="2 3" key="1">
    <citation type="journal article" date="2013" name="ISME J.">
        <title>Comparative genomics of pathogenic lineages of Vibrio nigripulchritudo identifies virulence-associated traits.</title>
        <authorList>
            <person name="Goudenege D."/>
            <person name="Labreuche Y."/>
            <person name="Krin E."/>
            <person name="Ansquer D."/>
            <person name="Mangenot S."/>
            <person name="Calteau A."/>
            <person name="Medigue C."/>
            <person name="Mazel D."/>
            <person name="Polz M.F."/>
            <person name="Le Roux F."/>
        </authorList>
    </citation>
    <scope>NUCLEOTIDE SEQUENCE [LARGE SCALE GENOMIC DNA]</scope>
    <source>
        <strain evidence="2 3">SOn1</strain>
    </source>
</reference>
<feature type="transmembrane region" description="Helical" evidence="1">
    <location>
        <begin position="63"/>
        <end position="83"/>
    </location>
</feature>
<keyword evidence="1" id="KW-0812">Transmembrane</keyword>
<organism evidence="2 3">
    <name type="scientific">Vibrio nigripulchritudo SOn1</name>
    <dbReference type="NCBI Taxonomy" id="1238450"/>
    <lineage>
        <taxon>Bacteria</taxon>
        <taxon>Pseudomonadati</taxon>
        <taxon>Pseudomonadota</taxon>
        <taxon>Gammaproteobacteria</taxon>
        <taxon>Vibrionales</taxon>
        <taxon>Vibrionaceae</taxon>
        <taxon>Vibrio</taxon>
    </lineage>
</organism>
<keyword evidence="1" id="KW-0472">Membrane</keyword>
<protein>
    <submittedName>
        <fullName evidence="2">Uncharacterized protein</fullName>
    </submittedName>
</protein>
<dbReference type="RefSeq" id="WP_022611197.1">
    <property type="nucleotide sequence ID" value="NZ_LK391965.1"/>
</dbReference>
<proteinExistence type="predicted"/>
<keyword evidence="1" id="KW-1133">Transmembrane helix</keyword>
<dbReference type="EMBL" id="CAOF01000069">
    <property type="protein sequence ID" value="CCO45872.1"/>
    <property type="molecule type" value="Genomic_DNA"/>
</dbReference>
<sequence length="217" mass="24575">MSHQEQNFEKPEDEVGAISTGFEIPKWIKFTVSIVSISLVIVCMVCFGVYLKAPQEFASPKDLGLSGIFMFSISALFIVWVPWSNLGVRISKIGGIEFTDIVQGQASEHAEELSYLEDRIEYLETKVKENDELAVLMDPPREIALKELLIKFLQQYSEWAFSPARIRVWGSKQQGFSSLASYEHPLIRSSLQKLVSEGKLETRVSKKGNTLYRIPLP</sequence>
<gene>
    <name evidence="2" type="ORF">VIBNISOn1_1600017</name>
</gene>
<accession>A0AAV2VML3</accession>
<evidence type="ECO:0000313" key="2">
    <source>
        <dbReference type="EMBL" id="CCO45872.1"/>
    </source>
</evidence>
<name>A0AAV2VML3_9VIBR</name>
<feature type="transmembrane region" description="Helical" evidence="1">
    <location>
        <begin position="30"/>
        <end position="51"/>
    </location>
</feature>
<dbReference type="Proteomes" id="UP000018211">
    <property type="component" value="Unassembled WGS sequence"/>
</dbReference>
<dbReference type="AlphaFoldDB" id="A0AAV2VML3"/>
<evidence type="ECO:0000256" key="1">
    <source>
        <dbReference type="SAM" id="Phobius"/>
    </source>
</evidence>